<evidence type="ECO:0000313" key="7">
    <source>
        <dbReference type="Proteomes" id="UP000476030"/>
    </source>
</evidence>
<proteinExistence type="inferred from homology"/>
<dbReference type="AlphaFoldDB" id="A0A6L8W501"/>
<feature type="domain" description="N-acetyltransferase" evidence="5">
    <location>
        <begin position="8"/>
        <end position="153"/>
    </location>
</feature>
<evidence type="ECO:0000256" key="1">
    <source>
        <dbReference type="ARBA" id="ARBA00005395"/>
    </source>
</evidence>
<evidence type="ECO:0000256" key="4">
    <source>
        <dbReference type="ARBA" id="ARBA00023315"/>
    </source>
</evidence>
<dbReference type="GO" id="GO:0008080">
    <property type="term" value="F:N-acetyltransferase activity"/>
    <property type="evidence" value="ECO:0007669"/>
    <property type="project" value="InterPro"/>
</dbReference>
<keyword evidence="7" id="KW-1185">Reference proteome</keyword>
<dbReference type="Proteomes" id="UP000476030">
    <property type="component" value="Unassembled WGS sequence"/>
</dbReference>
<accession>A0A6L8W501</accession>
<evidence type="ECO:0000259" key="5">
    <source>
        <dbReference type="PROSITE" id="PS51186"/>
    </source>
</evidence>
<keyword evidence="2" id="KW-0963">Cytoplasm</keyword>
<organism evidence="6 7">
    <name type="scientific">Sneathiella litorea</name>
    <dbReference type="NCBI Taxonomy" id="2606216"/>
    <lineage>
        <taxon>Bacteria</taxon>
        <taxon>Pseudomonadati</taxon>
        <taxon>Pseudomonadota</taxon>
        <taxon>Alphaproteobacteria</taxon>
        <taxon>Sneathiellales</taxon>
        <taxon>Sneathiellaceae</taxon>
        <taxon>Sneathiella</taxon>
    </lineage>
</organism>
<evidence type="ECO:0000256" key="3">
    <source>
        <dbReference type="ARBA" id="ARBA00022679"/>
    </source>
</evidence>
<dbReference type="NCBIfam" id="TIGR01575">
    <property type="entry name" value="rimI"/>
    <property type="match status" value="1"/>
</dbReference>
<dbReference type="EMBL" id="WTUW01000001">
    <property type="protein sequence ID" value="MZR29582.1"/>
    <property type="molecule type" value="Genomic_DNA"/>
</dbReference>
<dbReference type="SUPFAM" id="SSF55729">
    <property type="entry name" value="Acyl-CoA N-acyltransferases (Nat)"/>
    <property type="match status" value="1"/>
</dbReference>
<keyword evidence="3 6" id="KW-0808">Transferase</keyword>
<comment type="caution">
    <text evidence="6">The sequence shown here is derived from an EMBL/GenBank/DDBJ whole genome shotgun (WGS) entry which is preliminary data.</text>
</comment>
<dbReference type="GO" id="GO:0005840">
    <property type="term" value="C:ribosome"/>
    <property type="evidence" value="ECO:0007669"/>
    <property type="project" value="UniProtKB-KW"/>
</dbReference>
<evidence type="ECO:0000256" key="2">
    <source>
        <dbReference type="ARBA" id="ARBA00022490"/>
    </source>
</evidence>
<reference evidence="6 7" key="1">
    <citation type="submission" date="2019-12" db="EMBL/GenBank/DDBJ databases">
        <title>Snethiella sp. nov. sp. isolated from sea sand.</title>
        <authorList>
            <person name="Kim J."/>
            <person name="Jeong S.E."/>
            <person name="Jung H.S."/>
            <person name="Jeon C.O."/>
        </authorList>
    </citation>
    <scope>NUCLEOTIDE SEQUENCE [LARGE SCALE GENOMIC DNA]</scope>
    <source>
        <strain evidence="6 7">DP05</strain>
    </source>
</reference>
<name>A0A6L8W501_9PROT</name>
<dbReference type="InterPro" id="IPR000182">
    <property type="entry name" value="GNAT_dom"/>
</dbReference>
<dbReference type="PANTHER" id="PTHR43420:SF12">
    <property type="entry name" value="N-ACETYLTRANSFERASE DOMAIN-CONTAINING PROTEIN"/>
    <property type="match status" value="1"/>
</dbReference>
<dbReference type="InterPro" id="IPR050680">
    <property type="entry name" value="YpeA/RimI_acetyltransf"/>
</dbReference>
<dbReference type="InterPro" id="IPR006464">
    <property type="entry name" value="AcTrfase_RimI/Ard1"/>
</dbReference>
<sequence length="164" mass="18381">MQEDNFSTDFFTDASVAPLAAAMHAHCFTAPWNENDFISALEIPGTLLEILSVSGEPAAFSLYRTVMDEAEILTLGTLPGYRGKRIATYLLNQGIAKLRESNVRFLYLEVGSQNLAAQRLYYTTGFKEIGRRRNYYNHYAGTEDAITMKKILQPIKGEKIVSSE</sequence>
<gene>
    <name evidence="6" type="primary">rimI</name>
    <name evidence="6" type="ORF">GQE98_02935</name>
</gene>
<keyword evidence="4" id="KW-0012">Acyltransferase</keyword>
<dbReference type="InterPro" id="IPR016181">
    <property type="entry name" value="Acyl_CoA_acyltransferase"/>
</dbReference>
<comment type="similarity">
    <text evidence="1">Belongs to the acetyltransferase family. RimI subfamily.</text>
</comment>
<keyword evidence="6" id="KW-0689">Ribosomal protein</keyword>
<dbReference type="Pfam" id="PF00583">
    <property type="entry name" value="Acetyltransf_1"/>
    <property type="match status" value="1"/>
</dbReference>
<evidence type="ECO:0000313" key="6">
    <source>
        <dbReference type="EMBL" id="MZR29582.1"/>
    </source>
</evidence>
<dbReference type="RefSeq" id="WP_161314040.1">
    <property type="nucleotide sequence ID" value="NZ_WTUW01000001.1"/>
</dbReference>
<dbReference type="Gene3D" id="3.40.630.30">
    <property type="match status" value="1"/>
</dbReference>
<dbReference type="CDD" id="cd04301">
    <property type="entry name" value="NAT_SF"/>
    <property type="match status" value="1"/>
</dbReference>
<protein>
    <submittedName>
        <fullName evidence="6">Ribosomal protein S18-alanine N-acetyltransferase</fullName>
    </submittedName>
</protein>
<keyword evidence="6" id="KW-0687">Ribonucleoprotein</keyword>
<dbReference type="PANTHER" id="PTHR43420">
    <property type="entry name" value="ACETYLTRANSFERASE"/>
    <property type="match status" value="1"/>
</dbReference>
<dbReference type="PROSITE" id="PS51186">
    <property type="entry name" value="GNAT"/>
    <property type="match status" value="1"/>
</dbReference>